<evidence type="ECO:0000256" key="3">
    <source>
        <dbReference type="ARBA" id="ARBA00022448"/>
    </source>
</evidence>
<dbReference type="Gene3D" id="1.10.3720.10">
    <property type="entry name" value="MetI-like"/>
    <property type="match status" value="1"/>
</dbReference>
<dbReference type="OrthoDB" id="9808399at2"/>
<dbReference type="PANTHER" id="PTHR43848">
    <property type="entry name" value="PUTRESCINE TRANSPORT SYSTEM PERMEASE PROTEIN POTI"/>
    <property type="match status" value="1"/>
</dbReference>
<evidence type="ECO:0000259" key="9">
    <source>
        <dbReference type="PROSITE" id="PS50928"/>
    </source>
</evidence>
<keyword evidence="7 8" id="KW-0472">Membrane</keyword>
<name>E8RKU9_ASTEC</name>
<keyword evidence="4" id="KW-1003">Cell membrane</keyword>
<organism evidence="10 11">
    <name type="scientific">Asticcacaulis excentricus (strain ATCC 15261 / DSM 4724 / KCTC 12464 / NCIMB 9791 / VKM B-1370 / CB 48)</name>
    <dbReference type="NCBI Taxonomy" id="573065"/>
    <lineage>
        <taxon>Bacteria</taxon>
        <taxon>Pseudomonadati</taxon>
        <taxon>Pseudomonadota</taxon>
        <taxon>Alphaproteobacteria</taxon>
        <taxon>Caulobacterales</taxon>
        <taxon>Caulobacteraceae</taxon>
        <taxon>Asticcacaulis</taxon>
    </lineage>
</organism>
<dbReference type="EMBL" id="CP002395">
    <property type="protein sequence ID" value="ADU12509.1"/>
    <property type="molecule type" value="Genomic_DNA"/>
</dbReference>
<dbReference type="PANTHER" id="PTHR43848:SF2">
    <property type="entry name" value="PUTRESCINE TRANSPORT SYSTEM PERMEASE PROTEIN POTI"/>
    <property type="match status" value="1"/>
</dbReference>
<evidence type="ECO:0000256" key="8">
    <source>
        <dbReference type="RuleBase" id="RU363032"/>
    </source>
</evidence>
<dbReference type="GO" id="GO:0055085">
    <property type="term" value="P:transmembrane transport"/>
    <property type="evidence" value="ECO:0007669"/>
    <property type="project" value="InterPro"/>
</dbReference>
<feature type="domain" description="ABC transmembrane type-1" evidence="9">
    <location>
        <begin position="81"/>
        <end position="276"/>
    </location>
</feature>
<feature type="transmembrane region" description="Helical" evidence="8">
    <location>
        <begin position="85"/>
        <end position="107"/>
    </location>
</feature>
<sequence length="294" mass="32263">MSDAATVKVSPPKKERPGPLDYMRRWPIQAWLIAVTIFLYAPLISLMVFSFNDSKRNVVWQGFTLKYYEKALTNASLIEAFSNSLVIALCSTILSVIVGAMAAIALWRFRFPGRTAFDAGMAIPIVVPEICMGVGMLVFFAKIFPWPQGLPWPLNLGAIIIAHVSFSFPFVAVVVRARLASFNRELEEAAKDLGASEWRTLLDVLVPHIQPSLIAGALLAFTLSLDDFVITFFTSGPDTVTFPVKIYSMVRFSVTPEVNAASTILIVVTVLLTFLALKFQGTSALTAGHGTEKK</sequence>
<evidence type="ECO:0000313" key="10">
    <source>
        <dbReference type="EMBL" id="ADU12509.1"/>
    </source>
</evidence>
<keyword evidence="6 8" id="KW-1133">Transmembrane helix</keyword>
<dbReference type="AlphaFoldDB" id="E8RKU9"/>
<reference evidence="11" key="1">
    <citation type="submission" date="2010-12" db="EMBL/GenBank/DDBJ databases">
        <title>Complete sequence of chromosome 1 of Asticcacaulis excentricus CB 48.</title>
        <authorList>
            <consortium name="US DOE Joint Genome Institute"/>
            <person name="Lucas S."/>
            <person name="Copeland A."/>
            <person name="Lapidus A."/>
            <person name="Cheng J.-F."/>
            <person name="Bruce D."/>
            <person name="Goodwin L."/>
            <person name="Pitluck S."/>
            <person name="Teshima H."/>
            <person name="Davenport K."/>
            <person name="Detter J.C."/>
            <person name="Han C."/>
            <person name="Tapia R."/>
            <person name="Land M."/>
            <person name="Hauser L."/>
            <person name="Jeffries C."/>
            <person name="Kyrpides N."/>
            <person name="Ivanova N."/>
            <person name="Ovchinnikova G."/>
            <person name="Brun Y.V."/>
            <person name="Woyke T."/>
        </authorList>
    </citation>
    <scope>NUCLEOTIDE SEQUENCE [LARGE SCALE GENOMIC DNA]</scope>
    <source>
        <strain evidence="11">ATCC 15261 / DSM 4724 / KCTC 12464 / NCIMB 9791 / VKM B-1370 / CB 48</strain>
    </source>
</reference>
<dbReference type="KEGG" id="aex:Astex_0825"/>
<feature type="transmembrane region" description="Helical" evidence="8">
    <location>
        <begin position="258"/>
        <end position="277"/>
    </location>
</feature>
<evidence type="ECO:0000256" key="1">
    <source>
        <dbReference type="ARBA" id="ARBA00004651"/>
    </source>
</evidence>
<evidence type="ECO:0000256" key="5">
    <source>
        <dbReference type="ARBA" id="ARBA00022692"/>
    </source>
</evidence>
<keyword evidence="11" id="KW-1185">Reference proteome</keyword>
<feature type="transmembrane region" description="Helical" evidence="8">
    <location>
        <begin position="156"/>
        <end position="175"/>
    </location>
</feature>
<protein>
    <submittedName>
        <fullName evidence="10">Binding-protein-dependent transport systems inner membrane component</fullName>
    </submittedName>
</protein>
<dbReference type="STRING" id="573065.Astex_0825"/>
<dbReference type="InterPro" id="IPR035906">
    <property type="entry name" value="MetI-like_sf"/>
</dbReference>
<proteinExistence type="inferred from homology"/>
<evidence type="ECO:0000256" key="2">
    <source>
        <dbReference type="ARBA" id="ARBA00007069"/>
    </source>
</evidence>
<evidence type="ECO:0000256" key="4">
    <source>
        <dbReference type="ARBA" id="ARBA00022475"/>
    </source>
</evidence>
<keyword evidence="5 8" id="KW-0812">Transmembrane</keyword>
<comment type="similarity">
    <text evidence="2">Belongs to the binding-protein-dependent transport system permease family. CysTW subfamily.</text>
</comment>
<dbReference type="InterPro" id="IPR000515">
    <property type="entry name" value="MetI-like"/>
</dbReference>
<dbReference type="HOGENOM" id="CLU_016047_3_0_5"/>
<accession>E8RKU9</accession>
<evidence type="ECO:0000256" key="6">
    <source>
        <dbReference type="ARBA" id="ARBA00022989"/>
    </source>
</evidence>
<feature type="transmembrane region" description="Helical" evidence="8">
    <location>
        <begin position="30"/>
        <end position="51"/>
    </location>
</feature>
<dbReference type="Proteomes" id="UP000001492">
    <property type="component" value="Chromosome 1"/>
</dbReference>
<comment type="subcellular location">
    <subcellularLocation>
        <location evidence="1 8">Cell membrane</location>
        <topology evidence="1 8">Multi-pass membrane protein</topology>
    </subcellularLocation>
</comment>
<dbReference type="CDD" id="cd06261">
    <property type="entry name" value="TM_PBP2"/>
    <property type="match status" value="1"/>
</dbReference>
<dbReference type="GO" id="GO:0005886">
    <property type="term" value="C:plasma membrane"/>
    <property type="evidence" value="ECO:0007669"/>
    <property type="project" value="UniProtKB-SubCell"/>
</dbReference>
<keyword evidence="3 8" id="KW-0813">Transport</keyword>
<dbReference type="PROSITE" id="PS50928">
    <property type="entry name" value="ABC_TM1"/>
    <property type="match status" value="1"/>
</dbReference>
<dbReference type="Pfam" id="PF00528">
    <property type="entry name" value="BPD_transp_1"/>
    <property type="match status" value="1"/>
</dbReference>
<dbReference type="InterPro" id="IPR051789">
    <property type="entry name" value="Bact_Polyamine_Transport"/>
</dbReference>
<gene>
    <name evidence="10" type="ordered locus">Astex_0825</name>
</gene>
<evidence type="ECO:0000256" key="7">
    <source>
        <dbReference type="ARBA" id="ARBA00023136"/>
    </source>
</evidence>
<dbReference type="RefSeq" id="WP_013478343.1">
    <property type="nucleotide sequence ID" value="NC_014816.1"/>
</dbReference>
<dbReference type="SUPFAM" id="SSF161098">
    <property type="entry name" value="MetI-like"/>
    <property type="match status" value="1"/>
</dbReference>
<dbReference type="eggNOG" id="COG1177">
    <property type="taxonomic scope" value="Bacteria"/>
</dbReference>
<evidence type="ECO:0000313" key="11">
    <source>
        <dbReference type="Proteomes" id="UP000001492"/>
    </source>
</evidence>
<feature type="transmembrane region" description="Helical" evidence="8">
    <location>
        <begin position="119"/>
        <end position="144"/>
    </location>
</feature>